<evidence type="ECO:0000256" key="7">
    <source>
        <dbReference type="ARBA" id="ARBA00022813"/>
    </source>
</evidence>
<dbReference type="GO" id="GO:0003948">
    <property type="term" value="F:N4-(beta-N-acetylglucosaminyl)-L-asparaginase activity"/>
    <property type="evidence" value="ECO:0000318"/>
    <property type="project" value="GO_Central"/>
</dbReference>
<dbReference type="EMBL" id="GL377579">
    <property type="protein sequence ID" value="EFJ28329.1"/>
    <property type="molecule type" value="Genomic_DNA"/>
</dbReference>
<dbReference type="STRING" id="88036.D8RHR4"/>
<evidence type="ECO:0000256" key="3">
    <source>
        <dbReference type="ARBA" id="ARBA00011601"/>
    </source>
</evidence>
<keyword evidence="5" id="KW-0645">Protease</keyword>
<keyword evidence="7" id="KW-0068">Autocatalytic cleavage</keyword>
<dbReference type="CDD" id="cd04513">
    <property type="entry name" value="Glycosylasparaginase"/>
    <property type="match status" value="1"/>
</dbReference>
<gene>
    <name evidence="11" type="ORF">SELMODRAFT_93118</name>
</gene>
<comment type="subunit">
    <text evidence="3">Heterotetramer of two alpha and two beta chains arranged as a dimer of alpha/beta heterodimers.</text>
</comment>
<evidence type="ECO:0000256" key="8">
    <source>
        <dbReference type="PIRSR" id="PIRSR600246-1"/>
    </source>
</evidence>
<evidence type="ECO:0000313" key="12">
    <source>
        <dbReference type="Proteomes" id="UP000001514"/>
    </source>
</evidence>
<dbReference type="Pfam" id="PF01112">
    <property type="entry name" value="Asparaginase_2"/>
    <property type="match status" value="1"/>
</dbReference>
<dbReference type="Proteomes" id="UP000001514">
    <property type="component" value="Unassembled WGS sequence"/>
</dbReference>
<organism evidence="12">
    <name type="scientific">Selaginella moellendorffii</name>
    <name type="common">Spikemoss</name>
    <dbReference type="NCBI Taxonomy" id="88036"/>
    <lineage>
        <taxon>Eukaryota</taxon>
        <taxon>Viridiplantae</taxon>
        <taxon>Streptophyta</taxon>
        <taxon>Embryophyta</taxon>
        <taxon>Tracheophyta</taxon>
        <taxon>Lycopodiopsida</taxon>
        <taxon>Selaginellales</taxon>
        <taxon>Selaginellaceae</taxon>
        <taxon>Selaginella</taxon>
    </lineage>
</organism>
<dbReference type="InterPro" id="IPR000246">
    <property type="entry name" value="Peptidase_T2"/>
</dbReference>
<dbReference type="InterPro" id="IPR029055">
    <property type="entry name" value="Ntn_hydrolases_N"/>
</dbReference>
<reference evidence="11 12" key="1">
    <citation type="journal article" date="2011" name="Science">
        <title>The Selaginella genome identifies genetic changes associated with the evolution of vascular plants.</title>
        <authorList>
            <person name="Banks J.A."/>
            <person name="Nishiyama T."/>
            <person name="Hasebe M."/>
            <person name="Bowman J.L."/>
            <person name="Gribskov M."/>
            <person name="dePamphilis C."/>
            <person name="Albert V.A."/>
            <person name="Aono N."/>
            <person name="Aoyama T."/>
            <person name="Ambrose B.A."/>
            <person name="Ashton N.W."/>
            <person name="Axtell M.J."/>
            <person name="Barker E."/>
            <person name="Barker M.S."/>
            <person name="Bennetzen J.L."/>
            <person name="Bonawitz N.D."/>
            <person name="Chapple C."/>
            <person name="Cheng C."/>
            <person name="Correa L.G."/>
            <person name="Dacre M."/>
            <person name="DeBarry J."/>
            <person name="Dreyer I."/>
            <person name="Elias M."/>
            <person name="Engstrom E.M."/>
            <person name="Estelle M."/>
            <person name="Feng L."/>
            <person name="Finet C."/>
            <person name="Floyd S.K."/>
            <person name="Frommer W.B."/>
            <person name="Fujita T."/>
            <person name="Gramzow L."/>
            <person name="Gutensohn M."/>
            <person name="Harholt J."/>
            <person name="Hattori M."/>
            <person name="Heyl A."/>
            <person name="Hirai T."/>
            <person name="Hiwatashi Y."/>
            <person name="Ishikawa M."/>
            <person name="Iwata M."/>
            <person name="Karol K.G."/>
            <person name="Koehler B."/>
            <person name="Kolukisaoglu U."/>
            <person name="Kubo M."/>
            <person name="Kurata T."/>
            <person name="Lalonde S."/>
            <person name="Li K."/>
            <person name="Li Y."/>
            <person name="Litt A."/>
            <person name="Lyons E."/>
            <person name="Manning G."/>
            <person name="Maruyama T."/>
            <person name="Michael T.P."/>
            <person name="Mikami K."/>
            <person name="Miyazaki S."/>
            <person name="Morinaga S."/>
            <person name="Murata T."/>
            <person name="Mueller-Roeber B."/>
            <person name="Nelson D.R."/>
            <person name="Obara M."/>
            <person name="Oguri Y."/>
            <person name="Olmstead R.G."/>
            <person name="Onodera N."/>
            <person name="Petersen B.L."/>
            <person name="Pils B."/>
            <person name="Prigge M."/>
            <person name="Rensing S.A."/>
            <person name="Riano-Pachon D.M."/>
            <person name="Roberts A.W."/>
            <person name="Sato Y."/>
            <person name="Scheller H.V."/>
            <person name="Schulz B."/>
            <person name="Schulz C."/>
            <person name="Shakirov E.V."/>
            <person name="Shibagaki N."/>
            <person name="Shinohara N."/>
            <person name="Shippen D.E."/>
            <person name="Soerensen I."/>
            <person name="Sotooka R."/>
            <person name="Sugimoto N."/>
            <person name="Sugita M."/>
            <person name="Sumikawa N."/>
            <person name="Tanurdzic M."/>
            <person name="Theissen G."/>
            <person name="Ulvskov P."/>
            <person name="Wakazuki S."/>
            <person name="Weng J.K."/>
            <person name="Willats W.W."/>
            <person name="Wipf D."/>
            <person name="Wolf P.G."/>
            <person name="Yang L."/>
            <person name="Zimmer A.D."/>
            <person name="Zhu Q."/>
            <person name="Mitros T."/>
            <person name="Hellsten U."/>
            <person name="Loque D."/>
            <person name="Otillar R."/>
            <person name="Salamov A."/>
            <person name="Schmutz J."/>
            <person name="Shapiro H."/>
            <person name="Lindquist E."/>
            <person name="Lucas S."/>
            <person name="Rokhsar D."/>
            <person name="Grigoriev I.V."/>
        </authorList>
    </citation>
    <scope>NUCLEOTIDE SEQUENCE [LARGE SCALE GENOMIC DNA]</scope>
</reference>
<dbReference type="Gramene" id="EFJ28329">
    <property type="protein sequence ID" value="EFJ28329"/>
    <property type="gene ID" value="SELMODRAFT_93118"/>
</dbReference>
<evidence type="ECO:0000256" key="10">
    <source>
        <dbReference type="PIRSR" id="PIRSR600246-3"/>
    </source>
</evidence>
<dbReference type="SUPFAM" id="SSF56235">
    <property type="entry name" value="N-terminal nucleophile aminohydrolases (Ntn hydrolases)"/>
    <property type="match status" value="1"/>
</dbReference>
<name>D8RHR4_SELML</name>
<protein>
    <recommendedName>
        <fullName evidence="4">beta-aspartyl-peptidase</fullName>
        <ecNumber evidence="4">3.4.19.5</ecNumber>
    </recommendedName>
</protein>
<dbReference type="Gene3D" id="3.60.20.30">
    <property type="entry name" value="(Glycosyl)asparaginase"/>
    <property type="match status" value="1"/>
</dbReference>
<evidence type="ECO:0000256" key="5">
    <source>
        <dbReference type="ARBA" id="ARBA00022670"/>
    </source>
</evidence>
<feature type="binding site" evidence="9">
    <location>
        <begin position="218"/>
        <end position="222"/>
    </location>
    <ligand>
        <name>substrate</name>
    </ligand>
</feature>
<proteinExistence type="inferred from homology"/>
<feature type="site" description="Cleavage; by autolysis" evidence="10">
    <location>
        <begin position="189"/>
        <end position="190"/>
    </location>
</feature>
<evidence type="ECO:0000256" key="4">
    <source>
        <dbReference type="ARBA" id="ARBA00012879"/>
    </source>
</evidence>
<evidence type="ECO:0000313" key="11">
    <source>
        <dbReference type="EMBL" id="EFJ28329.1"/>
    </source>
</evidence>
<dbReference type="FunFam" id="3.60.20.30:FF:000003">
    <property type="entry name" value="N(4)-(Beta-N-acetylglucosaminyl)-L-asparaginase isoform X1"/>
    <property type="match status" value="1"/>
</dbReference>
<dbReference type="eggNOG" id="KOG1593">
    <property type="taxonomic scope" value="Eukaryota"/>
</dbReference>
<comment type="similarity">
    <text evidence="2">Belongs to the Ntn-hydrolase family.</text>
</comment>
<dbReference type="EC" id="3.4.19.5" evidence="4"/>
<evidence type="ECO:0000256" key="9">
    <source>
        <dbReference type="PIRSR" id="PIRSR600246-2"/>
    </source>
</evidence>
<feature type="non-terminal residue" evidence="11">
    <location>
        <position position="1"/>
    </location>
</feature>
<keyword evidence="12" id="KW-1185">Reference proteome</keyword>
<dbReference type="KEGG" id="smo:SELMODRAFT_93118"/>
<dbReference type="GO" id="GO:0005737">
    <property type="term" value="C:cytoplasm"/>
    <property type="evidence" value="ECO:0000318"/>
    <property type="project" value="GO_Central"/>
</dbReference>
<dbReference type="PANTHER" id="PTHR10188">
    <property type="entry name" value="L-ASPARAGINASE"/>
    <property type="match status" value="1"/>
</dbReference>
<comment type="catalytic activity">
    <reaction evidence="1">
        <text>Cleavage of a beta-linked Asp residue from the N-terminus of a polypeptide.</text>
        <dbReference type="EC" id="3.4.19.5"/>
    </reaction>
</comment>
<keyword evidence="6" id="KW-0378">Hydrolase</keyword>
<sequence length="328" mass="34608">FPLAISTWSFVEAVRSARRALESGRSAVDAVVEGCSTCERLQCDGSVGYGGSPDESGETTLDAMVMDGTTMNAGAVGSLRFVRDAAIAAKLVLLHTEHTLLVGDQASKFAISMGLQGPVNLSTDESLGKTRSWLGNSCQPNFWKDVVPDSKLSCGPYQTSPPSPPLEAKLGCGGDSTSLSRGISSHNHDTISMAAIDKARNIAVGTSTNGATHKIPGRLVGDGPIVGAGAYADSEVGACGATGDGDVMMRFLPCYQVVESMRRGMTPQQAADDAIARIRRKYPDFVGALFAINRQLEHASACHGWTFRYSVWSKGMDDVEVITVLPSD</sequence>
<feature type="binding site" evidence="9">
    <location>
        <begin position="242"/>
        <end position="245"/>
    </location>
    <ligand>
        <name>substrate</name>
    </ligand>
</feature>
<evidence type="ECO:0000256" key="1">
    <source>
        <dbReference type="ARBA" id="ARBA00000306"/>
    </source>
</evidence>
<dbReference type="PANTHER" id="PTHR10188:SF6">
    <property type="entry name" value="N(4)-(BETA-N-ACETYLGLUCOSAMINYL)-L-ASPARAGINASE"/>
    <property type="match status" value="1"/>
</dbReference>
<accession>D8RHR4</accession>
<dbReference type="OMA" id="LNTWPFQ"/>
<evidence type="ECO:0000256" key="6">
    <source>
        <dbReference type="ARBA" id="ARBA00022801"/>
    </source>
</evidence>
<dbReference type="InParanoid" id="D8RHR4"/>
<evidence type="ECO:0000256" key="2">
    <source>
        <dbReference type="ARBA" id="ARBA00010872"/>
    </source>
</evidence>
<dbReference type="AlphaFoldDB" id="D8RHR4"/>
<dbReference type="GO" id="GO:0008798">
    <property type="term" value="F:beta-aspartyl-peptidase activity"/>
    <property type="evidence" value="ECO:0007669"/>
    <property type="project" value="UniProtKB-EC"/>
</dbReference>
<dbReference type="GO" id="GO:0006508">
    <property type="term" value="P:proteolysis"/>
    <property type="evidence" value="ECO:0007669"/>
    <property type="project" value="UniProtKB-KW"/>
</dbReference>
<dbReference type="HOGENOM" id="CLU_021603_0_0_1"/>
<dbReference type="FunCoup" id="D8RHR4">
    <property type="interactions" value="1307"/>
</dbReference>
<feature type="active site" description="Nucleophile" evidence="8">
    <location>
        <position position="190"/>
    </location>
</feature>